<organism evidence="8 9">
    <name type="scientific">Roseicella frigidaeris</name>
    <dbReference type="NCBI Taxonomy" id="2230885"/>
    <lineage>
        <taxon>Bacteria</taxon>
        <taxon>Pseudomonadati</taxon>
        <taxon>Pseudomonadota</taxon>
        <taxon>Alphaproteobacteria</taxon>
        <taxon>Acetobacterales</taxon>
        <taxon>Roseomonadaceae</taxon>
        <taxon>Roseicella</taxon>
    </lineage>
</organism>
<protein>
    <submittedName>
        <fullName evidence="8">FUSC family protein</fullName>
    </submittedName>
</protein>
<feature type="transmembrane region" description="Helical" evidence="7">
    <location>
        <begin position="496"/>
        <end position="516"/>
    </location>
</feature>
<dbReference type="PANTHER" id="PTHR30509">
    <property type="entry name" value="P-HYDROXYBENZOIC ACID EFFLUX PUMP SUBUNIT-RELATED"/>
    <property type="match status" value="1"/>
</dbReference>
<feature type="transmembrane region" description="Helical" evidence="7">
    <location>
        <begin position="12"/>
        <end position="32"/>
    </location>
</feature>
<dbReference type="EMBL" id="QLIX01000001">
    <property type="protein sequence ID" value="RAI60942.1"/>
    <property type="molecule type" value="Genomic_DNA"/>
</dbReference>
<name>A0A327MF91_9PROT</name>
<feature type="transmembrane region" description="Helical" evidence="7">
    <location>
        <begin position="362"/>
        <end position="382"/>
    </location>
</feature>
<comment type="subcellular location">
    <subcellularLocation>
        <location evidence="1">Cell membrane</location>
        <topology evidence="1">Multi-pass membrane protein</topology>
    </subcellularLocation>
</comment>
<keyword evidence="3" id="KW-1003">Cell membrane</keyword>
<evidence type="ECO:0000313" key="8">
    <source>
        <dbReference type="EMBL" id="RAI60942.1"/>
    </source>
</evidence>
<dbReference type="RefSeq" id="WP_111468054.1">
    <property type="nucleotide sequence ID" value="NZ_QLIX01000001.1"/>
</dbReference>
<keyword evidence="5 7" id="KW-1133">Transmembrane helix</keyword>
<dbReference type="PANTHER" id="PTHR30509:SF9">
    <property type="entry name" value="MULTIDRUG RESISTANCE PROTEIN MDTO"/>
    <property type="match status" value="1"/>
</dbReference>
<feature type="transmembrane region" description="Helical" evidence="7">
    <location>
        <begin position="63"/>
        <end position="80"/>
    </location>
</feature>
<keyword evidence="4 7" id="KW-0812">Transmembrane</keyword>
<dbReference type="OrthoDB" id="9807111at2"/>
<keyword evidence="9" id="KW-1185">Reference proteome</keyword>
<keyword evidence="2" id="KW-0813">Transport</keyword>
<dbReference type="InterPro" id="IPR006726">
    <property type="entry name" value="PHBA_efflux_AaeB/fusaric-R"/>
</dbReference>
<feature type="transmembrane region" description="Helical" evidence="7">
    <location>
        <begin position="440"/>
        <end position="458"/>
    </location>
</feature>
<feature type="transmembrane region" description="Helical" evidence="7">
    <location>
        <begin position="38"/>
        <end position="56"/>
    </location>
</feature>
<evidence type="ECO:0000256" key="1">
    <source>
        <dbReference type="ARBA" id="ARBA00004651"/>
    </source>
</evidence>
<evidence type="ECO:0000256" key="4">
    <source>
        <dbReference type="ARBA" id="ARBA00022692"/>
    </source>
</evidence>
<comment type="caution">
    <text evidence="8">The sequence shown here is derived from an EMBL/GenBank/DDBJ whole genome shotgun (WGS) entry which is preliminary data.</text>
</comment>
<dbReference type="GO" id="GO:0005886">
    <property type="term" value="C:plasma membrane"/>
    <property type="evidence" value="ECO:0007669"/>
    <property type="project" value="UniProtKB-SubCell"/>
</dbReference>
<dbReference type="GO" id="GO:0022857">
    <property type="term" value="F:transmembrane transporter activity"/>
    <property type="evidence" value="ECO:0007669"/>
    <property type="project" value="InterPro"/>
</dbReference>
<evidence type="ECO:0000313" key="9">
    <source>
        <dbReference type="Proteomes" id="UP000249065"/>
    </source>
</evidence>
<feature type="transmembrane region" description="Helical" evidence="7">
    <location>
        <begin position="417"/>
        <end position="434"/>
    </location>
</feature>
<evidence type="ECO:0000256" key="2">
    <source>
        <dbReference type="ARBA" id="ARBA00022448"/>
    </source>
</evidence>
<accession>A0A327MF91</accession>
<feature type="transmembrane region" description="Helical" evidence="7">
    <location>
        <begin position="388"/>
        <end position="405"/>
    </location>
</feature>
<evidence type="ECO:0000256" key="6">
    <source>
        <dbReference type="ARBA" id="ARBA00023136"/>
    </source>
</evidence>
<feature type="transmembrane region" description="Helical" evidence="7">
    <location>
        <begin position="86"/>
        <end position="104"/>
    </location>
</feature>
<sequence length="681" mass="70826">MSAAPGPSLADVVFSLKTFAAAMLAYWIALYFDLSRPFWAVGTVYIIAHPLAGAITSKAVYRLLGTLIGGVMTVLLVPNLVNAPEWLTLAIALWVGLCVFVSLLDRTPRGYVFLLGGYTVLLAGLPLVNSPEAAFDTAVARVEEIGLGILCGALVSRTILPRHAGPVLLARVDAWLGHAARLAGDALLGEARPGDAQRERRRLAADAVDMRAFTTHVGYDTSRHQARTDLLHGLQERMILLLPLVSAIEDHVAGLRRAGALAAPAAAALREVAAWMAADGATAAARVRLLERIAALEATAPPGWEGLLLRNLALRLRELVALWRDCRALRADLATGAARRARTRRLLAAGGGADRHLDYGMAALSGLGATLAILLGSVFWIATGWADGVTVPQIAGVFCCLLAAMDDPVPAMRQFMLFVLAAAAIAFAYQFAVFPMLDGFLPLAAALGLTLIPAGILLATPARYLIGMGLCVNIPFMLTLQSRLSLDAAGFLNANIALVLAIALAMLTSALVRSVGAEASARRLLHRGWARIAAAAARPRPGDPGRIQRQLIDTLGLLAPRLAALGAGSQAMAGDLLRDLRVGLDIAALKAVQPALPGPAAARLAALLARLGAYYRDGKATADAGLAELVAGIDACLALTAALPGPAALGAGIALAGLRQALDPGAPAPRPVAALAEKHAA</sequence>
<dbReference type="Pfam" id="PF04632">
    <property type="entry name" value="FUSC"/>
    <property type="match status" value="1"/>
</dbReference>
<reference evidence="9" key="1">
    <citation type="submission" date="2018-06" db="EMBL/GenBank/DDBJ databases">
        <authorList>
            <person name="Khan S.A."/>
        </authorList>
    </citation>
    <scope>NUCLEOTIDE SEQUENCE [LARGE SCALE GENOMIC DNA]</scope>
    <source>
        <strain evidence="9">DB-1506</strain>
    </source>
</reference>
<feature type="transmembrane region" description="Helical" evidence="7">
    <location>
        <begin position="111"/>
        <end position="128"/>
    </location>
</feature>
<evidence type="ECO:0000256" key="5">
    <source>
        <dbReference type="ARBA" id="ARBA00022989"/>
    </source>
</evidence>
<evidence type="ECO:0000256" key="7">
    <source>
        <dbReference type="SAM" id="Phobius"/>
    </source>
</evidence>
<gene>
    <name evidence="8" type="ORF">DOO78_02075</name>
</gene>
<dbReference type="Proteomes" id="UP000249065">
    <property type="component" value="Unassembled WGS sequence"/>
</dbReference>
<dbReference type="AlphaFoldDB" id="A0A327MF91"/>
<evidence type="ECO:0000256" key="3">
    <source>
        <dbReference type="ARBA" id="ARBA00022475"/>
    </source>
</evidence>
<keyword evidence="6 7" id="KW-0472">Membrane</keyword>
<proteinExistence type="predicted"/>